<evidence type="ECO:0000256" key="3">
    <source>
        <dbReference type="ARBA" id="ARBA00022695"/>
    </source>
</evidence>
<evidence type="ECO:0000256" key="6">
    <source>
        <dbReference type="ARBA" id="ARBA00022842"/>
    </source>
</evidence>
<evidence type="ECO:0000256" key="4">
    <source>
        <dbReference type="ARBA" id="ARBA00022723"/>
    </source>
</evidence>
<dbReference type="EMBL" id="CAJFDI010000003">
    <property type="protein sequence ID" value="CAD5222173.1"/>
    <property type="molecule type" value="Genomic_DNA"/>
</dbReference>
<dbReference type="InterPro" id="IPR001126">
    <property type="entry name" value="UmuC"/>
</dbReference>
<gene>
    <name evidence="11" type="ORF">BXYJ_LOCUS7141</name>
</gene>
<dbReference type="InterPro" id="IPR043502">
    <property type="entry name" value="DNA/RNA_pol_sf"/>
</dbReference>
<dbReference type="GO" id="GO:0042276">
    <property type="term" value="P:error-prone translesion synthesis"/>
    <property type="evidence" value="ECO:0007669"/>
    <property type="project" value="TreeGrafter"/>
</dbReference>
<dbReference type="PANTHER" id="PTHR45873:SF1">
    <property type="entry name" value="DNA POLYMERASE ETA"/>
    <property type="match status" value="1"/>
</dbReference>
<keyword evidence="8" id="KW-0539">Nucleus</keyword>
<dbReference type="GO" id="GO:0006281">
    <property type="term" value="P:DNA repair"/>
    <property type="evidence" value="ECO:0007669"/>
    <property type="project" value="UniProtKB-KW"/>
</dbReference>
<feature type="region of interest" description="Disordered" evidence="9">
    <location>
        <begin position="651"/>
        <end position="688"/>
    </location>
</feature>
<feature type="compositionally biased region" description="Basic residues" evidence="9">
    <location>
        <begin position="465"/>
        <end position="475"/>
    </location>
</feature>
<dbReference type="OrthoDB" id="5723at2759"/>
<evidence type="ECO:0000256" key="9">
    <source>
        <dbReference type="SAM" id="MobiDB-lite"/>
    </source>
</evidence>
<evidence type="ECO:0000313" key="11">
    <source>
        <dbReference type="EMBL" id="CAD5222173.1"/>
    </source>
</evidence>
<dbReference type="SUPFAM" id="SSF56672">
    <property type="entry name" value="DNA/RNA polymerases"/>
    <property type="match status" value="1"/>
</dbReference>
<feature type="domain" description="UmuC" evidence="10">
    <location>
        <begin position="11"/>
        <end position="250"/>
    </location>
</feature>
<dbReference type="Pfam" id="PF00817">
    <property type="entry name" value="IMS"/>
    <property type="match status" value="1"/>
</dbReference>
<name>A0A7I8WHU9_BURXY</name>
<dbReference type="GO" id="GO:0035861">
    <property type="term" value="C:site of double-strand break"/>
    <property type="evidence" value="ECO:0007669"/>
    <property type="project" value="TreeGrafter"/>
</dbReference>
<keyword evidence="4" id="KW-0479">Metal-binding</keyword>
<dbReference type="GO" id="GO:0005657">
    <property type="term" value="C:replication fork"/>
    <property type="evidence" value="ECO:0007669"/>
    <property type="project" value="TreeGrafter"/>
</dbReference>
<evidence type="ECO:0000256" key="2">
    <source>
        <dbReference type="ARBA" id="ARBA00022679"/>
    </source>
</evidence>
<keyword evidence="2" id="KW-0808">Transferase</keyword>
<dbReference type="GO" id="GO:0046872">
    <property type="term" value="F:metal ion binding"/>
    <property type="evidence" value="ECO:0007669"/>
    <property type="project" value="UniProtKB-KW"/>
</dbReference>
<keyword evidence="5" id="KW-0227">DNA damage</keyword>
<reference evidence="11" key="1">
    <citation type="submission" date="2020-09" db="EMBL/GenBank/DDBJ databases">
        <authorList>
            <person name="Kikuchi T."/>
        </authorList>
    </citation>
    <scope>NUCLEOTIDE SEQUENCE</scope>
    <source>
        <strain evidence="11">Ka4C1</strain>
    </source>
</reference>
<dbReference type="Gene3D" id="3.40.1170.60">
    <property type="match status" value="1"/>
</dbReference>
<keyword evidence="7" id="KW-0234">DNA repair</keyword>
<dbReference type="Proteomes" id="UP000659654">
    <property type="component" value="Unassembled WGS sequence"/>
</dbReference>
<dbReference type="InterPro" id="IPR052230">
    <property type="entry name" value="DNA_polymerase_eta"/>
</dbReference>
<proteinExistence type="predicted"/>
<dbReference type="GO" id="GO:0003887">
    <property type="term" value="F:DNA-directed DNA polymerase activity"/>
    <property type="evidence" value="ECO:0007669"/>
    <property type="project" value="TreeGrafter"/>
</dbReference>
<evidence type="ECO:0000256" key="1">
    <source>
        <dbReference type="ARBA" id="ARBA00004123"/>
    </source>
</evidence>
<dbReference type="Gene3D" id="1.10.150.20">
    <property type="entry name" value="5' to 3' exonuclease, C-terminal subdomain"/>
    <property type="match status" value="1"/>
</dbReference>
<dbReference type="GO" id="GO:0009314">
    <property type="term" value="P:response to radiation"/>
    <property type="evidence" value="ECO:0007669"/>
    <property type="project" value="TreeGrafter"/>
</dbReference>
<dbReference type="Proteomes" id="UP000582659">
    <property type="component" value="Unassembled WGS sequence"/>
</dbReference>
<dbReference type="PROSITE" id="PS50173">
    <property type="entry name" value="UMUC"/>
    <property type="match status" value="1"/>
</dbReference>
<keyword evidence="6" id="KW-0460">Magnesium</keyword>
<evidence type="ECO:0000313" key="12">
    <source>
        <dbReference type="Proteomes" id="UP000659654"/>
    </source>
</evidence>
<evidence type="ECO:0000256" key="7">
    <source>
        <dbReference type="ARBA" id="ARBA00023204"/>
    </source>
</evidence>
<dbReference type="FunFam" id="3.40.1170.60:FF:000003">
    <property type="entry name" value="DNA polymerase eta"/>
    <property type="match status" value="1"/>
</dbReference>
<comment type="caution">
    <text evidence="11">The sequence shown here is derived from an EMBL/GenBank/DDBJ whole genome shotgun (WGS) entry which is preliminary data.</text>
</comment>
<dbReference type="InterPro" id="IPR043128">
    <property type="entry name" value="Rev_trsase/Diguanyl_cyclase"/>
</dbReference>
<accession>A0A7I8WHU9</accession>
<dbReference type="SMR" id="A0A7I8WHU9"/>
<feature type="region of interest" description="Disordered" evidence="9">
    <location>
        <begin position="459"/>
        <end position="481"/>
    </location>
</feature>
<keyword evidence="12" id="KW-1185">Reference proteome</keyword>
<dbReference type="AlphaFoldDB" id="A0A7I8WHU9"/>
<dbReference type="Gene3D" id="3.30.70.270">
    <property type="match status" value="1"/>
</dbReference>
<evidence type="ECO:0000256" key="8">
    <source>
        <dbReference type="ARBA" id="ARBA00023242"/>
    </source>
</evidence>
<organism evidence="11 12">
    <name type="scientific">Bursaphelenchus xylophilus</name>
    <name type="common">Pinewood nematode worm</name>
    <name type="synonym">Aphelenchoides xylophilus</name>
    <dbReference type="NCBI Taxonomy" id="6326"/>
    <lineage>
        <taxon>Eukaryota</taxon>
        <taxon>Metazoa</taxon>
        <taxon>Ecdysozoa</taxon>
        <taxon>Nematoda</taxon>
        <taxon>Chromadorea</taxon>
        <taxon>Rhabditida</taxon>
        <taxon>Tylenchina</taxon>
        <taxon>Tylenchomorpha</taxon>
        <taxon>Aphelenchoidea</taxon>
        <taxon>Aphelenchoididae</taxon>
        <taxon>Bursaphelenchus</taxon>
    </lineage>
</organism>
<dbReference type="GO" id="GO:0005634">
    <property type="term" value="C:nucleus"/>
    <property type="evidence" value="ECO:0007669"/>
    <property type="project" value="UniProtKB-SubCell"/>
</dbReference>
<sequence>MEGLFAYQRVICLLDVDCFYVQVARKLNPELVGQPTVVCQYGHRDLILSSSYEARKMGVKKGFRLAEARQACPDVKLSRVPQYEGIELANLEYHYEESAKIFETVAEFCGADAIIERASVDECYIDLSVVTHRVINSQGFIDVLKSETPPDILKNVYIYPRTPLAENIKEMSENSDLNLHLLVGTFVAAQLCLQIKKLTGYECSAGVGMNKMLAKVVCGMNKPNALTVLPVYKIEDMVKSTNLKEFRGLGGLYGQEIVDKLNVKNLGDLQSVPDDVLRQHFRYGIEKLRQLSYGFEDEPVADRLFCKQLSLSKQNTSLAKEELWDFTERMAKVFVNKCLSDKNKYKRIGKKMEVTVIIQGRRKTKTLTIPGCYGHGEPIKTFNLMMKKFFTDLYGKEKVVEWATPITHIGLSVSGFEPVPSDVSLISDYFKVAVEDMDVRPIPRPAPVYQRMIEATKERKEVKNGRKNKKQKEKMKKAENNQSLSRFLKKPVVKTVHVEDNEVIELDSEDGGDVNHEEGVQILKNKPASTKKQNQSTGLEKWLNKKKIPEIKDPLDDEIEILEVECARGDDEMHKLPDKPVPMDGMDISLDNLPDPEDPFARPSSDAEVGFPVPMRDESLDFDEEDSPGPSCRTKKRMSSLELLEMLISDAESKQGASCDTRPPKLLKREPLRELTPSPTFAEYGDCPMPLTEDLGDFNIDYSIPPVGHDFSPKKSEPTEDKLAAFGFPEEYDQLDPEIRRKYGLEKENSPPKEENQREIRYSLFDDLDREWKERLKNKKIRRLNNVPTGLGTSKQ</sequence>
<evidence type="ECO:0000259" key="10">
    <source>
        <dbReference type="PROSITE" id="PS50173"/>
    </source>
</evidence>
<dbReference type="PANTHER" id="PTHR45873">
    <property type="entry name" value="DNA POLYMERASE ETA"/>
    <property type="match status" value="1"/>
</dbReference>
<dbReference type="EMBL" id="CAJFCV020000003">
    <property type="protein sequence ID" value="CAG9109314.1"/>
    <property type="molecule type" value="Genomic_DNA"/>
</dbReference>
<comment type="subcellular location">
    <subcellularLocation>
        <location evidence="1">Nucleus</location>
    </subcellularLocation>
</comment>
<keyword evidence="3" id="KW-0548">Nucleotidyltransferase</keyword>
<evidence type="ECO:0000256" key="5">
    <source>
        <dbReference type="ARBA" id="ARBA00022763"/>
    </source>
</evidence>
<protein>
    <submittedName>
        <fullName evidence="11">(pine wood nematode) hypothetical protein</fullName>
    </submittedName>
</protein>